<name>A0A132PDY3_9MYCO</name>
<evidence type="ECO:0000256" key="1">
    <source>
        <dbReference type="ARBA" id="ARBA00022670"/>
    </source>
</evidence>
<keyword evidence="4 6" id="KW-0862">Zinc</keyword>
<dbReference type="RefSeq" id="WP_067856969.1">
    <property type="nucleotide sequence ID" value="NZ_LGTW01000027.1"/>
</dbReference>
<evidence type="ECO:0000313" key="10">
    <source>
        <dbReference type="Proteomes" id="UP000070612"/>
    </source>
</evidence>
<keyword evidence="3 6" id="KW-0378">Hydrolase</keyword>
<dbReference type="EMBL" id="LGTW01000027">
    <property type="protein sequence ID" value="KWX20504.1"/>
    <property type="molecule type" value="Genomic_DNA"/>
</dbReference>
<keyword evidence="7" id="KW-0812">Transmembrane</keyword>
<keyword evidence="7" id="KW-0472">Membrane</keyword>
<keyword evidence="10" id="KW-1185">Reference proteome</keyword>
<sequence length="312" mass="32113">MSVAGCLLLYSVAMVLFGPTVLARLTRGGSAPRFGVAAWLIAIASVLATWVAIPILVVLDVISHGGQHDSLLASCVQLLCDVAAGRAGSAPQTVLLVVAAALIVAVARVAMKLLRTVRRLHAHAHRHAQAVRLVGRPTEQQDVFVVDAGERTAYCVAGKPPAIVVTTGAIAALDCRALQAVLAHERAHLDGHHPNVVTVLRGLAMVFSRLALMTRGATEVARLLEMCADDVAARRHGQHTLLTGLMALAGATPAQALGAADVALLSRAERLALPPAPRARASARAGLSGAITLIALAPVGTFILGAAGLLCA</sequence>
<evidence type="ECO:0000256" key="7">
    <source>
        <dbReference type="SAM" id="Phobius"/>
    </source>
</evidence>
<dbReference type="AlphaFoldDB" id="A0A132PDY3"/>
<dbReference type="PATRIC" id="fig|59750.3.peg.4004"/>
<dbReference type="Pfam" id="PF01435">
    <property type="entry name" value="Peptidase_M48"/>
    <property type="match status" value="1"/>
</dbReference>
<dbReference type="GO" id="GO:0046872">
    <property type="term" value="F:metal ion binding"/>
    <property type="evidence" value="ECO:0007669"/>
    <property type="project" value="UniProtKB-KW"/>
</dbReference>
<dbReference type="CDD" id="cd07326">
    <property type="entry name" value="M56_BlaR1_MecR1_like"/>
    <property type="match status" value="1"/>
</dbReference>
<evidence type="ECO:0000256" key="4">
    <source>
        <dbReference type="ARBA" id="ARBA00022833"/>
    </source>
</evidence>
<proteinExistence type="inferred from homology"/>
<keyword evidence="5 6" id="KW-0482">Metalloprotease</keyword>
<accession>A0A132PDY3</accession>
<comment type="caution">
    <text evidence="9">The sequence shown here is derived from an EMBL/GenBank/DDBJ whole genome shotgun (WGS) entry which is preliminary data.</text>
</comment>
<dbReference type="PANTHER" id="PTHR34978">
    <property type="entry name" value="POSSIBLE SENSOR-TRANSDUCER PROTEIN BLAR"/>
    <property type="match status" value="1"/>
</dbReference>
<keyword evidence="2" id="KW-0479">Metal-binding</keyword>
<dbReference type="Gene3D" id="3.30.2010.10">
    <property type="entry name" value="Metalloproteases ('zincins'), catalytic domain"/>
    <property type="match status" value="1"/>
</dbReference>
<feature type="transmembrane region" description="Helical" evidence="7">
    <location>
        <begin position="39"/>
        <end position="59"/>
    </location>
</feature>
<feature type="transmembrane region" description="Helical" evidence="7">
    <location>
        <begin position="287"/>
        <end position="310"/>
    </location>
</feature>
<keyword evidence="1 6" id="KW-0645">Protease</keyword>
<evidence type="ECO:0000256" key="5">
    <source>
        <dbReference type="ARBA" id="ARBA00023049"/>
    </source>
</evidence>
<dbReference type="Proteomes" id="UP000070612">
    <property type="component" value="Unassembled WGS sequence"/>
</dbReference>
<feature type="transmembrane region" description="Helical" evidence="7">
    <location>
        <begin position="94"/>
        <end position="111"/>
    </location>
</feature>
<dbReference type="STRING" id="59750.AWC31_00525"/>
<evidence type="ECO:0000256" key="6">
    <source>
        <dbReference type="RuleBase" id="RU003983"/>
    </source>
</evidence>
<dbReference type="GO" id="GO:0006508">
    <property type="term" value="P:proteolysis"/>
    <property type="evidence" value="ECO:0007669"/>
    <property type="project" value="UniProtKB-KW"/>
</dbReference>
<protein>
    <submittedName>
        <fullName evidence="9">Peptidase M48</fullName>
    </submittedName>
</protein>
<organism evidence="9 10">
    <name type="scientific">Mycolicibacterium wolinskyi</name>
    <dbReference type="NCBI Taxonomy" id="59750"/>
    <lineage>
        <taxon>Bacteria</taxon>
        <taxon>Bacillati</taxon>
        <taxon>Actinomycetota</taxon>
        <taxon>Actinomycetes</taxon>
        <taxon>Mycobacteriales</taxon>
        <taxon>Mycobacteriaceae</taxon>
        <taxon>Mycolicibacterium</taxon>
    </lineage>
</organism>
<evidence type="ECO:0000313" key="9">
    <source>
        <dbReference type="EMBL" id="KWX20504.1"/>
    </source>
</evidence>
<evidence type="ECO:0000259" key="8">
    <source>
        <dbReference type="Pfam" id="PF01435"/>
    </source>
</evidence>
<gene>
    <name evidence="9" type="ORF">AFM11_30520</name>
</gene>
<comment type="similarity">
    <text evidence="6">Belongs to the peptidase M48 family.</text>
</comment>
<evidence type="ECO:0000256" key="2">
    <source>
        <dbReference type="ARBA" id="ARBA00022723"/>
    </source>
</evidence>
<feature type="domain" description="Peptidase M48" evidence="8">
    <location>
        <begin position="118"/>
        <end position="221"/>
    </location>
</feature>
<dbReference type="InterPro" id="IPR001915">
    <property type="entry name" value="Peptidase_M48"/>
</dbReference>
<comment type="cofactor">
    <cofactor evidence="6">
        <name>Zn(2+)</name>
        <dbReference type="ChEBI" id="CHEBI:29105"/>
    </cofactor>
    <text evidence="6">Binds 1 zinc ion per subunit.</text>
</comment>
<reference evidence="9 10" key="1">
    <citation type="submission" date="2015-07" db="EMBL/GenBank/DDBJ databases">
        <title>A draft genome sequence of Mycobacterium wolinskyi.</title>
        <authorList>
            <person name="de Man T.J."/>
            <person name="Perry K.A."/>
            <person name="Coulliette A.D."/>
            <person name="Jensen B."/>
            <person name="Toney N.C."/>
            <person name="Limbago B.M."/>
            <person name="Noble-Wang J."/>
        </authorList>
    </citation>
    <scope>NUCLEOTIDE SEQUENCE [LARGE SCALE GENOMIC DNA]</scope>
    <source>
        <strain evidence="9 10">CDC_01</strain>
    </source>
</reference>
<dbReference type="PANTHER" id="PTHR34978:SF3">
    <property type="entry name" value="SLR0241 PROTEIN"/>
    <property type="match status" value="1"/>
</dbReference>
<dbReference type="GO" id="GO:0004222">
    <property type="term" value="F:metalloendopeptidase activity"/>
    <property type="evidence" value="ECO:0007669"/>
    <property type="project" value="InterPro"/>
</dbReference>
<keyword evidence="7" id="KW-1133">Transmembrane helix</keyword>
<dbReference type="InterPro" id="IPR052173">
    <property type="entry name" value="Beta-lactam_resp_regulator"/>
</dbReference>
<evidence type="ECO:0000256" key="3">
    <source>
        <dbReference type="ARBA" id="ARBA00022801"/>
    </source>
</evidence>